<keyword evidence="2" id="KW-1185">Reference proteome</keyword>
<gene>
    <name evidence="1" type="ORF">GH714_008658</name>
</gene>
<dbReference type="EMBL" id="JAAGAX010000010">
    <property type="protein sequence ID" value="KAF2300103.1"/>
    <property type="molecule type" value="Genomic_DNA"/>
</dbReference>
<protein>
    <submittedName>
        <fullName evidence="1">Uncharacterized protein</fullName>
    </submittedName>
</protein>
<accession>A0A6A6LJ30</accession>
<sequence>MNLKLNRPSDLGDEVSGDSTRQEIMEAVTTGFRKGINEGCKASEVSERAERCGYLERKVSHSVLSSNKALMALSKLWLAYQL</sequence>
<proteinExistence type="predicted"/>
<dbReference type="Proteomes" id="UP000467840">
    <property type="component" value="Chromosome 4"/>
</dbReference>
<dbReference type="AlphaFoldDB" id="A0A6A6LJ30"/>
<evidence type="ECO:0000313" key="2">
    <source>
        <dbReference type="Proteomes" id="UP000467840"/>
    </source>
</evidence>
<reference evidence="1 2" key="1">
    <citation type="journal article" date="2020" name="Mol. Plant">
        <title>The Chromosome-Based Rubber Tree Genome Provides New Insights into Spurge Genome Evolution and Rubber Biosynthesis.</title>
        <authorList>
            <person name="Liu J."/>
            <person name="Shi C."/>
            <person name="Shi C.C."/>
            <person name="Li W."/>
            <person name="Zhang Q.J."/>
            <person name="Zhang Y."/>
            <person name="Li K."/>
            <person name="Lu H.F."/>
            <person name="Shi C."/>
            <person name="Zhu S.T."/>
            <person name="Xiao Z.Y."/>
            <person name="Nan H."/>
            <person name="Yue Y."/>
            <person name="Zhu X.G."/>
            <person name="Wu Y."/>
            <person name="Hong X.N."/>
            <person name="Fan G.Y."/>
            <person name="Tong Y."/>
            <person name="Zhang D."/>
            <person name="Mao C.L."/>
            <person name="Liu Y.L."/>
            <person name="Hao S.J."/>
            <person name="Liu W.Q."/>
            <person name="Lv M.Q."/>
            <person name="Zhang H.B."/>
            <person name="Liu Y."/>
            <person name="Hu-Tang G.R."/>
            <person name="Wang J.P."/>
            <person name="Wang J.H."/>
            <person name="Sun Y.H."/>
            <person name="Ni S.B."/>
            <person name="Chen W.B."/>
            <person name="Zhang X.C."/>
            <person name="Jiao Y.N."/>
            <person name="Eichler E.E."/>
            <person name="Li G.H."/>
            <person name="Liu X."/>
            <person name="Gao L.Z."/>
        </authorList>
    </citation>
    <scope>NUCLEOTIDE SEQUENCE [LARGE SCALE GENOMIC DNA]</scope>
    <source>
        <strain evidence="2">cv. GT1</strain>
        <tissue evidence="1">Leaf</tissue>
    </source>
</reference>
<organism evidence="1 2">
    <name type="scientific">Hevea brasiliensis</name>
    <name type="common">Para rubber tree</name>
    <name type="synonym">Siphonia brasiliensis</name>
    <dbReference type="NCBI Taxonomy" id="3981"/>
    <lineage>
        <taxon>Eukaryota</taxon>
        <taxon>Viridiplantae</taxon>
        <taxon>Streptophyta</taxon>
        <taxon>Embryophyta</taxon>
        <taxon>Tracheophyta</taxon>
        <taxon>Spermatophyta</taxon>
        <taxon>Magnoliopsida</taxon>
        <taxon>eudicotyledons</taxon>
        <taxon>Gunneridae</taxon>
        <taxon>Pentapetalae</taxon>
        <taxon>rosids</taxon>
        <taxon>fabids</taxon>
        <taxon>Malpighiales</taxon>
        <taxon>Euphorbiaceae</taxon>
        <taxon>Crotonoideae</taxon>
        <taxon>Micrandreae</taxon>
        <taxon>Hevea</taxon>
    </lineage>
</organism>
<evidence type="ECO:0000313" key="1">
    <source>
        <dbReference type="EMBL" id="KAF2300103.1"/>
    </source>
</evidence>
<name>A0A6A6LJ30_HEVBR</name>
<comment type="caution">
    <text evidence="1">The sequence shown here is derived from an EMBL/GenBank/DDBJ whole genome shotgun (WGS) entry which is preliminary data.</text>
</comment>